<keyword evidence="1" id="KW-0934">Plastid</keyword>
<dbReference type="InterPro" id="IPR036736">
    <property type="entry name" value="ACP-like_sf"/>
</dbReference>
<protein>
    <submittedName>
        <fullName evidence="1">Acyl carrier protein</fullName>
    </submittedName>
</protein>
<gene>
    <name evidence="1" type="primary">acpP</name>
</gene>
<geneLocation type="plastid" evidence="1"/>
<evidence type="ECO:0000313" key="1">
    <source>
        <dbReference type="EMBL" id="AYO28094.1"/>
    </source>
</evidence>
<dbReference type="EMBL" id="MH795128">
    <property type="protein sequence ID" value="AYO28094.1"/>
    <property type="molecule type" value="Genomic_DNA"/>
</dbReference>
<accession>A0A3G2QYD4</accession>
<organism evidence="1">
    <name type="scientific">Synura petersenii</name>
    <dbReference type="NCBI Taxonomy" id="52555"/>
    <lineage>
        <taxon>Eukaryota</taxon>
        <taxon>Sar</taxon>
        <taxon>Stramenopiles</taxon>
        <taxon>Ochrophyta</taxon>
        <taxon>Synurophyceae</taxon>
        <taxon>Synurales</taxon>
        <taxon>Mallomonadaceae</taxon>
        <taxon>Synura</taxon>
    </lineage>
</organism>
<sequence>MAFLKRWKNNWELKSLTYDELFNVIVEVVTKQLEDVEKEEVKLTANLTLDYEADSVDVVAMLLYLEDMFKNASQTTRTVVPTDKLGQIGLVEDIFDIIYEVLLGIESKMDVFVKIQPDFDALEKRQKIGELYPNSKE</sequence>
<proteinExistence type="predicted"/>
<name>A0A3G2QYD4_9STRA</name>
<dbReference type="Gene3D" id="1.10.1200.10">
    <property type="entry name" value="ACP-like"/>
    <property type="match status" value="1"/>
</dbReference>
<dbReference type="SUPFAM" id="SSF47336">
    <property type="entry name" value="ACP-like"/>
    <property type="match status" value="1"/>
</dbReference>
<reference evidence="1" key="1">
    <citation type="submission" date="2018-08" db="EMBL/GenBank/DDBJ databases">
        <title>Comparative Plastid Genomics of Synurophyceae: Evolutionary Evidence of Lateral Gene Transfer and Inverted Repeat Dynamics.</title>
        <authorList>
            <person name="Kim J.I."/>
            <person name="Shin H."/>
            <person name="Skaloud P."/>
            <person name="Jung J."/>
            <person name="Yoon H.S."/>
            <person name="Archibald J.M."/>
            <person name="Shin W."/>
        </authorList>
    </citation>
    <scope>NUCLEOTIDE SEQUENCE</scope>
    <source>
        <strain evidence="1">S114.C7</strain>
    </source>
</reference>
<dbReference type="AlphaFoldDB" id="A0A3G2QYD4"/>